<sequence>MLEKVCGAVFGGPLAGPAGRRNVQRVAGWTSGPLGVGIRTDSFSSRLRLLKSTSMAISRNPRTLPCAFLLISLFFSSSSALFSPSDNHLIACGSSSPATVEGHRVFQPDATCRYSHLHSYGPRISLSNLADSSLLPSPLHATARVFPRPASYEFHIMEKGAHLIRLHFYPFSSSEYELSSALFHVSVGGFSLLANFSTSVPVLKEFIVQVDTESIFINFIPAQDNTIAFVNAIEVISAPADLVLDSGSLVKSDKVEKFEGLSKQSFETIHRVNIGGLKVTPFNDSLWRTWLPENEVSVKLDASDSETKSFSGRINYLKSGASREVAPDNVYQTARVMDKSSHNMSWEFSLRPDNRYLVRMHFCDVVSMALNEMYFNIYINGYLINKDFDLSYVTGQLAAPYYIDFIVDTGNSGSLQITIGSSDISKPNWVHGLLNGLEIFKMNKTDAGLDGEIPIGLLTEGMVRRGVGEFLMSLPCGFAFAVLLMALVALVMKLRTESRNSLPLSRLPSVVLEGKSAKGGYQMVSKVEI</sequence>
<evidence type="ECO:0000256" key="2">
    <source>
        <dbReference type="ARBA" id="ARBA00022679"/>
    </source>
</evidence>
<dbReference type="FunFam" id="2.60.120.430:FF:000005">
    <property type="entry name" value="Putative receptor-like protein kinase"/>
    <property type="match status" value="1"/>
</dbReference>
<dbReference type="InterPro" id="IPR045272">
    <property type="entry name" value="ANXUR1/2-like"/>
</dbReference>
<evidence type="ECO:0000259" key="11">
    <source>
        <dbReference type="Pfam" id="PF12819"/>
    </source>
</evidence>
<dbReference type="AlphaFoldDB" id="A0AAD5ZA40"/>
<dbReference type="GO" id="GO:0005524">
    <property type="term" value="F:ATP binding"/>
    <property type="evidence" value="ECO:0007669"/>
    <property type="project" value="UniProtKB-KW"/>
</dbReference>
<feature type="transmembrane region" description="Helical" evidence="10">
    <location>
        <begin position="470"/>
        <end position="492"/>
    </location>
</feature>
<dbReference type="PANTHER" id="PTHR34590:SF6">
    <property type="entry name" value="RECEPTOR-LIKE KINASE"/>
    <property type="match status" value="1"/>
</dbReference>
<keyword evidence="13" id="KW-1185">Reference proteome</keyword>
<evidence type="ECO:0000256" key="10">
    <source>
        <dbReference type="SAM" id="Phobius"/>
    </source>
</evidence>
<feature type="domain" description="Malectin-like" evidence="11">
    <location>
        <begin position="139"/>
        <end position="442"/>
    </location>
</feature>
<evidence type="ECO:0000256" key="1">
    <source>
        <dbReference type="ARBA" id="ARBA00004479"/>
    </source>
</evidence>
<dbReference type="GO" id="GO:0016020">
    <property type="term" value="C:membrane"/>
    <property type="evidence" value="ECO:0007669"/>
    <property type="project" value="UniProtKB-SubCell"/>
</dbReference>
<evidence type="ECO:0000256" key="6">
    <source>
        <dbReference type="ARBA" id="ARBA00022840"/>
    </source>
</evidence>
<organism evidence="12 13">
    <name type="scientific">Rhynchospora tenuis</name>
    <dbReference type="NCBI Taxonomy" id="198213"/>
    <lineage>
        <taxon>Eukaryota</taxon>
        <taxon>Viridiplantae</taxon>
        <taxon>Streptophyta</taxon>
        <taxon>Embryophyta</taxon>
        <taxon>Tracheophyta</taxon>
        <taxon>Spermatophyta</taxon>
        <taxon>Magnoliopsida</taxon>
        <taxon>Liliopsida</taxon>
        <taxon>Poales</taxon>
        <taxon>Cyperaceae</taxon>
        <taxon>Cyperoideae</taxon>
        <taxon>Rhynchosporeae</taxon>
        <taxon>Rhynchospora</taxon>
    </lineage>
</organism>
<dbReference type="EMBL" id="JAMRDG010000002">
    <property type="protein sequence ID" value="KAJ3689646.1"/>
    <property type="molecule type" value="Genomic_DNA"/>
</dbReference>
<keyword evidence="2" id="KW-0808">Transferase</keyword>
<evidence type="ECO:0000256" key="3">
    <source>
        <dbReference type="ARBA" id="ARBA00022692"/>
    </source>
</evidence>
<reference evidence="12 13" key="1">
    <citation type="journal article" date="2022" name="Cell">
        <title>Repeat-based holocentromeres influence genome architecture and karyotype evolution.</title>
        <authorList>
            <person name="Hofstatter P.G."/>
            <person name="Thangavel G."/>
            <person name="Lux T."/>
            <person name="Neumann P."/>
            <person name="Vondrak T."/>
            <person name="Novak P."/>
            <person name="Zhang M."/>
            <person name="Costa L."/>
            <person name="Castellani M."/>
            <person name="Scott A."/>
            <person name="Toegelov H."/>
            <person name="Fuchs J."/>
            <person name="Mata-Sucre Y."/>
            <person name="Dias Y."/>
            <person name="Vanzela A.L.L."/>
            <person name="Huettel B."/>
            <person name="Almeida C.C.S."/>
            <person name="Simkova H."/>
            <person name="Souza G."/>
            <person name="Pedrosa-Harand A."/>
            <person name="Macas J."/>
            <person name="Mayer K.F.X."/>
            <person name="Houben A."/>
            <person name="Marques A."/>
        </authorList>
    </citation>
    <scope>NUCLEOTIDE SEQUENCE [LARGE SCALE GENOMIC DNA]</scope>
    <source>
        <strain evidence="12">RhyTen1mFocal</strain>
    </source>
</reference>
<protein>
    <recommendedName>
        <fullName evidence="11">Malectin-like domain-containing protein</fullName>
    </recommendedName>
</protein>
<dbReference type="FunFam" id="2.60.120.430:FF:000001">
    <property type="entry name" value="Receptor-like protein kinase FERONIA"/>
    <property type="match status" value="1"/>
</dbReference>
<dbReference type="Proteomes" id="UP001210211">
    <property type="component" value="Unassembled WGS sequence"/>
</dbReference>
<gene>
    <name evidence="12" type="ORF">LUZ61_018810</name>
</gene>
<dbReference type="Pfam" id="PF12819">
    <property type="entry name" value="Malectin_like"/>
    <property type="match status" value="1"/>
</dbReference>
<evidence type="ECO:0000256" key="9">
    <source>
        <dbReference type="ARBA" id="ARBA00023180"/>
    </source>
</evidence>
<keyword evidence="4" id="KW-0732">Signal</keyword>
<comment type="subcellular location">
    <subcellularLocation>
        <location evidence="1">Membrane</location>
        <topology evidence="1">Single-pass type I membrane protein</topology>
    </subcellularLocation>
</comment>
<accession>A0AAD5ZA40</accession>
<keyword evidence="8 10" id="KW-0472">Membrane</keyword>
<keyword evidence="6" id="KW-0067">ATP-binding</keyword>
<evidence type="ECO:0000256" key="8">
    <source>
        <dbReference type="ARBA" id="ARBA00023136"/>
    </source>
</evidence>
<evidence type="ECO:0000256" key="4">
    <source>
        <dbReference type="ARBA" id="ARBA00022729"/>
    </source>
</evidence>
<evidence type="ECO:0000256" key="5">
    <source>
        <dbReference type="ARBA" id="ARBA00022741"/>
    </source>
</evidence>
<keyword evidence="3 10" id="KW-0812">Transmembrane</keyword>
<keyword evidence="9" id="KW-0325">Glycoprotein</keyword>
<dbReference type="InterPro" id="IPR024788">
    <property type="entry name" value="Malectin-like_Carb-bd_dom"/>
</dbReference>
<keyword evidence="5" id="KW-0547">Nucleotide-binding</keyword>
<evidence type="ECO:0000313" key="13">
    <source>
        <dbReference type="Proteomes" id="UP001210211"/>
    </source>
</evidence>
<keyword evidence="7 10" id="KW-1133">Transmembrane helix</keyword>
<evidence type="ECO:0000313" key="12">
    <source>
        <dbReference type="EMBL" id="KAJ3689646.1"/>
    </source>
</evidence>
<proteinExistence type="predicted"/>
<comment type="caution">
    <text evidence="12">The sequence shown here is derived from an EMBL/GenBank/DDBJ whole genome shotgun (WGS) entry which is preliminary data.</text>
</comment>
<dbReference type="GO" id="GO:0004714">
    <property type="term" value="F:transmembrane receptor protein tyrosine kinase activity"/>
    <property type="evidence" value="ECO:0007669"/>
    <property type="project" value="InterPro"/>
</dbReference>
<dbReference type="PANTHER" id="PTHR34590">
    <property type="entry name" value="OS03G0124300 PROTEIN-RELATED"/>
    <property type="match status" value="1"/>
</dbReference>
<name>A0AAD5ZA40_9POAL</name>
<dbReference type="Gene3D" id="2.60.120.430">
    <property type="entry name" value="Galactose-binding lectin"/>
    <property type="match status" value="2"/>
</dbReference>
<evidence type="ECO:0000256" key="7">
    <source>
        <dbReference type="ARBA" id="ARBA00022989"/>
    </source>
</evidence>